<feature type="transmembrane region" description="Helical" evidence="1">
    <location>
        <begin position="16"/>
        <end position="37"/>
    </location>
</feature>
<dbReference type="Proteomes" id="UP000244174">
    <property type="component" value="Unassembled WGS sequence"/>
</dbReference>
<evidence type="ECO:0000256" key="1">
    <source>
        <dbReference type="SAM" id="Phobius"/>
    </source>
</evidence>
<sequence length="249" mass="29172">MVKRKTAINIRKAHRYLGIFIGIQFIMWTVSGLYFSWTDLDEIHGDHFKKEAPVHSSFSDLKSPTELHPEMEVASVKLQEISGKPFYYVNDKVLMDARNGEIIEEISSQQALDIASRYMKEDLKVSGIERITETGRHHEYRERLLPAWVISYDTDENLKAYVGALTGNFNTVRHRDWRWFDFLWMTHTMDYEGRDDFNNLLLRSFSLLGLITVLSGFLLWYVSSPTVRKILKPVKKVKKKKKNPVIRNN</sequence>
<gene>
    <name evidence="2" type="ORF">C8P64_3216</name>
</gene>
<dbReference type="RefSeq" id="WP_108173086.1">
    <property type="nucleotide sequence ID" value="NZ_QBKQ01000004.1"/>
</dbReference>
<evidence type="ECO:0000313" key="3">
    <source>
        <dbReference type="Proteomes" id="UP000244174"/>
    </source>
</evidence>
<feature type="transmembrane region" description="Helical" evidence="1">
    <location>
        <begin position="200"/>
        <end position="222"/>
    </location>
</feature>
<dbReference type="AlphaFoldDB" id="A0A2T6AD57"/>
<proteinExistence type="predicted"/>
<keyword evidence="1" id="KW-0472">Membrane</keyword>
<dbReference type="InterPro" id="IPR005625">
    <property type="entry name" value="PepSY-ass_TM"/>
</dbReference>
<name>A0A2T6AD57_9FLAO</name>
<comment type="caution">
    <text evidence="2">The sequence shown here is derived from an EMBL/GenBank/DDBJ whole genome shotgun (WGS) entry which is preliminary data.</text>
</comment>
<evidence type="ECO:0000313" key="2">
    <source>
        <dbReference type="EMBL" id="PTX41716.1"/>
    </source>
</evidence>
<dbReference type="OrthoDB" id="9806195at2"/>
<dbReference type="Pfam" id="PF03929">
    <property type="entry name" value="PepSY_TM"/>
    <property type="match status" value="1"/>
</dbReference>
<keyword evidence="3" id="KW-1185">Reference proteome</keyword>
<dbReference type="EMBL" id="QBKQ01000004">
    <property type="protein sequence ID" value="PTX41716.1"/>
    <property type="molecule type" value="Genomic_DNA"/>
</dbReference>
<keyword evidence="1" id="KW-1133">Transmembrane helix</keyword>
<organism evidence="2 3">
    <name type="scientific">Christiangramia gaetbulicola</name>
    <dbReference type="NCBI Taxonomy" id="703340"/>
    <lineage>
        <taxon>Bacteria</taxon>
        <taxon>Pseudomonadati</taxon>
        <taxon>Bacteroidota</taxon>
        <taxon>Flavobacteriia</taxon>
        <taxon>Flavobacteriales</taxon>
        <taxon>Flavobacteriaceae</taxon>
        <taxon>Christiangramia</taxon>
    </lineage>
</organism>
<keyword evidence="1 2" id="KW-0812">Transmembrane</keyword>
<protein>
    <submittedName>
        <fullName evidence="2">PepSY-associated transmembrane protein</fullName>
    </submittedName>
</protein>
<reference evidence="2 3" key="1">
    <citation type="submission" date="2018-04" db="EMBL/GenBank/DDBJ databases">
        <title>Genomic Encyclopedia of Archaeal and Bacterial Type Strains, Phase II (KMG-II): from individual species to whole genera.</title>
        <authorList>
            <person name="Goeker M."/>
        </authorList>
    </citation>
    <scope>NUCLEOTIDE SEQUENCE [LARGE SCALE GENOMIC DNA]</scope>
    <source>
        <strain evidence="2 3">DSM 23082</strain>
    </source>
</reference>
<accession>A0A2T6AD57</accession>